<evidence type="ECO:0000313" key="3">
    <source>
        <dbReference type="EMBL" id="WWQ61172.1"/>
    </source>
</evidence>
<dbReference type="PROSITE" id="PS00061">
    <property type="entry name" value="ADH_SHORT"/>
    <property type="match status" value="1"/>
</dbReference>
<dbReference type="PANTHER" id="PTHR42760:SF133">
    <property type="entry name" value="3-OXOACYL-[ACYL-CARRIER-PROTEIN] REDUCTASE"/>
    <property type="match status" value="1"/>
</dbReference>
<sequence length="252" mass="27627">MRLKDKVAIITGAAGDIGKTFSIALAKEGSNVVLVDIDFNTINETARSIESIGVKAIPLKVDVSDENQVNDMAKRIFDEFGRIDILVNNAAIYGMLDRKKYFYEISVQEFERVLRVNVMGVWLCSKAVFPYMKKQGKGKIINIASATVYSGTTGFAHYVASKAAVIGLTRVLAREMGEYNINVNAIAPGLTVTKATLKLNQPTYLESRKETRSIKRDQTPEDLVGTLIFLASDDSDFITGQTIVVDGGSVFL</sequence>
<dbReference type="InterPro" id="IPR020904">
    <property type="entry name" value="Sc_DH/Rdtase_CS"/>
</dbReference>
<dbReference type="InterPro" id="IPR002347">
    <property type="entry name" value="SDR_fam"/>
</dbReference>
<comment type="similarity">
    <text evidence="1">Belongs to the short-chain dehydrogenases/reductases (SDR) family.</text>
</comment>
<reference evidence="3 4" key="1">
    <citation type="submission" date="2024-02" db="EMBL/GenBank/DDBJ databases">
        <title>STSV induces naive adaptation in Sulfolobus.</title>
        <authorList>
            <person name="Xiang X."/>
            <person name="Song M."/>
        </authorList>
    </citation>
    <scope>NUCLEOTIDE SEQUENCE [LARGE SCALE GENOMIC DNA]</scope>
    <source>
        <strain evidence="3 4">RT2</strain>
    </source>
</reference>
<dbReference type="GO" id="GO:0016616">
    <property type="term" value="F:oxidoreductase activity, acting on the CH-OH group of donors, NAD or NADP as acceptor"/>
    <property type="evidence" value="ECO:0007669"/>
    <property type="project" value="TreeGrafter"/>
</dbReference>
<keyword evidence="2 3" id="KW-0560">Oxidoreductase</keyword>
<dbReference type="PANTHER" id="PTHR42760">
    <property type="entry name" value="SHORT-CHAIN DEHYDROGENASES/REDUCTASES FAMILY MEMBER"/>
    <property type="match status" value="1"/>
</dbReference>
<dbReference type="InterPro" id="IPR036291">
    <property type="entry name" value="NAD(P)-bd_dom_sf"/>
</dbReference>
<accession>A0AAX4L2N1</accession>
<protein>
    <submittedName>
        <fullName evidence="3">3-oxoacyl-ACP reductase family protein</fullName>
        <ecNumber evidence="3">1.1.1.-</ecNumber>
    </submittedName>
</protein>
<name>A0AAX4L2N1_9CREN</name>
<evidence type="ECO:0000256" key="1">
    <source>
        <dbReference type="ARBA" id="ARBA00006484"/>
    </source>
</evidence>
<dbReference type="FunFam" id="3.40.50.720:FF:000084">
    <property type="entry name" value="Short-chain dehydrogenase reductase"/>
    <property type="match status" value="1"/>
</dbReference>
<dbReference type="PRINTS" id="PR00081">
    <property type="entry name" value="GDHRDH"/>
</dbReference>
<keyword evidence="4" id="KW-1185">Reference proteome</keyword>
<dbReference type="Proteomes" id="UP001432202">
    <property type="component" value="Chromosome"/>
</dbReference>
<dbReference type="Gene3D" id="3.40.50.720">
    <property type="entry name" value="NAD(P)-binding Rossmann-like Domain"/>
    <property type="match status" value="1"/>
</dbReference>
<dbReference type="PRINTS" id="PR00080">
    <property type="entry name" value="SDRFAMILY"/>
</dbReference>
<evidence type="ECO:0000256" key="2">
    <source>
        <dbReference type="ARBA" id="ARBA00023002"/>
    </source>
</evidence>
<proteinExistence type="inferred from homology"/>
<organism evidence="3 4">
    <name type="scientific">Sulfolobus tengchongensis</name>
    <dbReference type="NCBI Taxonomy" id="207809"/>
    <lineage>
        <taxon>Archaea</taxon>
        <taxon>Thermoproteota</taxon>
        <taxon>Thermoprotei</taxon>
        <taxon>Sulfolobales</taxon>
        <taxon>Sulfolobaceae</taxon>
        <taxon>Sulfolobus</taxon>
    </lineage>
</organism>
<dbReference type="Pfam" id="PF13561">
    <property type="entry name" value="adh_short_C2"/>
    <property type="match status" value="1"/>
</dbReference>
<dbReference type="AlphaFoldDB" id="A0AAX4L2N1"/>
<dbReference type="EC" id="1.1.1.-" evidence="3"/>
<dbReference type="CDD" id="cd05233">
    <property type="entry name" value="SDR_c"/>
    <property type="match status" value="1"/>
</dbReference>
<dbReference type="GeneID" id="89335817"/>
<dbReference type="NCBIfam" id="NF005559">
    <property type="entry name" value="PRK07231.1"/>
    <property type="match status" value="1"/>
</dbReference>
<dbReference type="RefSeq" id="WP_338603069.1">
    <property type="nucleotide sequence ID" value="NZ_CP146016.1"/>
</dbReference>
<evidence type="ECO:0000313" key="4">
    <source>
        <dbReference type="Proteomes" id="UP001432202"/>
    </source>
</evidence>
<dbReference type="SUPFAM" id="SSF51735">
    <property type="entry name" value="NAD(P)-binding Rossmann-fold domains"/>
    <property type="match status" value="1"/>
</dbReference>
<dbReference type="EMBL" id="CP146016">
    <property type="protein sequence ID" value="WWQ61172.1"/>
    <property type="molecule type" value="Genomic_DNA"/>
</dbReference>
<gene>
    <name evidence="3" type="ORF">V6M85_03575</name>
</gene>